<protein>
    <submittedName>
        <fullName evidence="2">Uncharacterized protein</fullName>
    </submittedName>
</protein>
<reference evidence="2 3" key="1">
    <citation type="journal article" date="2020" name="Mol. Biol. Evol.">
        <title>Distinct Expression and Methylation Patterns for Genes with Different Fates following a Single Whole-Genome Duplication in Flowering Plants.</title>
        <authorList>
            <person name="Shi T."/>
            <person name="Rahmani R.S."/>
            <person name="Gugger P.F."/>
            <person name="Wang M."/>
            <person name="Li H."/>
            <person name="Zhang Y."/>
            <person name="Li Z."/>
            <person name="Wang Q."/>
            <person name="Van de Peer Y."/>
            <person name="Marchal K."/>
            <person name="Chen J."/>
        </authorList>
    </citation>
    <scope>NUCLEOTIDE SEQUENCE [LARGE SCALE GENOMIC DNA]</scope>
    <source>
        <tissue evidence="2">Leaf</tissue>
    </source>
</reference>
<feature type="region of interest" description="Disordered" evidence="1">
    <location>
        <begin position="1"/>
        <end position="49"/>
    </location>
</feature>
<evidence type="ECO:0000313" key="2">
    <source>
        <dbReference type="EMBL" id="DAD44973.1"/>
    </source>
</evidence>
<dbReference type="EMBL" id="DUZY01000007">
    <property type="protein sequence ID" value="DAD44973.1"/>
    <property type="molecule type" value="Genomic_DNA"/>
</dbReference>
<feature type="compositionally biased region" description="Polar residues" evidence="1">
    <location>
        <begin position="1"/>
        <end position="12"/>
    </location>
</feature>
<name>A0A822ZJR7_NELNU</name>
<comment type="caution">
    <text evidence="2">The sequence shown here is derived from an EMBL/GenBank/DDBJ whole genome shotgun (WGS) entry which is preliminary data.</text>
</comment>
<gene>
    <name evidence="2" type="ORF">HUJ06_003203</name>
</gene>
<sequence length="67" mass="7982">MSNATTTTNRSTPQKRRKKKKKKWRRREEEGEEEEEVKNIPPELSLPMTAGTGHRLLWYGRRCVDRV</sequence>
<keyword evidence="3" id="KW-1185">Reference proteome</keyword>
<proteinExistence type="predicted"/>
<evidence type="ECO:0000313" key="3">
    <source>
        <dbReference type="Proteomes" id="UP000607653"/>
    </source>
</evidence>
<accession>A0A822ZJR7</accession>
<feature type="compositionally biased region" description="Basic residues" evidence="1">
    <location>
        <begin position="13"/>
        <end position="25"/>
    </location>
</feature>
<evidence type="ECO:0000256" key="1">
    <source>
        <dbReference type="SAM" id="MobiDB-lite"/>
    </source>
</evidence>
<organism evidence="2 3">
    <name type="scientific">Nelumbo nucifera</name>
    <name type="common">Sacred lotus</name>
    <dbReference type="NCBI Taxonomy" id="4432"/>
    <lineage>
        <taxon>Eukaryota</taxon>
        <taxon>Viridiplantae</taxon>
        <taxon>Streptophyta</taxon>
        <taxon>Embryophyta</taxon>
        <taxon>Tracheophyta</taxon>
        <taxon>Spermatophyta</taxon>
        <taxon>Magnoliopsida</taxon>
        <taxon>Proteales</taxon>
        <taxon>Nelumbonaceae</taxon>
        <taxon>Nelumbo</taxon>
    </lineage>
</organism>
<dbReference type="Proteomes" id="UP000607653">
    <property type="component" value="Unassembled WGS sequence"/>
</dbReference>
<dbReference type="AlphaFoldDB" id="A0A822ZJR7"/>